<comment type="caution">
    <text evidence="2">The sequence shown here is derived from an EMBL/GenBank/DDBJ whole genome shotgun (WGS) entry which is preliminary data.</text>
</comment>
<evidence type="ECO:0000256" key="1">
    <source>
        <dbReference type="SAM" id="MobiDB-lite"/>
    </source>
</evidence>
<feature type="compositionally biased region" description="Polar residues" evidence="1">
    <location>
        <begin position="39"/>
        <end position="55"/>
    </location>
</feature>
<gene>
    <name evidence="2" type="ORF">WR25_08713</name>
</gene>
<keyword evidence="3" id="KW-1185">Reference proteome</keyword>
<evidence type="ECO:0000313" key="2">
    <source>
        <dbReference type="EMBL" id="PAV79643.1"/>
    </source>
</evidence>
<proteinExistence type="predicted"/>
<sequence>MKRIQSFAFYSRLEFPILAFFGKYANFRKMPPKRKASVQIPSTSGLSSKAETTAPESDVKKRKVATKQVEETRRKRSNPRTPTPPTAPSCSFLPDDIPLGNIDVSRAYNVFSAQNFITQVEMIVCPVCNVEFPIDVDKKRKMICQHMIDNHQSIFREVNHVPCEICHAPISAKNPLLHYRNEHRMPPPNPKKSNPIVDFTSRAAVYQHLVYPNIKLSDLKSVKVPTVRYSPPQSKSTRKKTKKA</sequence>
<feature type="region of interest" description="Disordered" evidence="1">
    <location>
        <begin position="36"/>
        <end position="90"/>
    </location>
</feature>
<accession>A0A2A2L0L2</accession>
<organism evidence="2 3">
    <name type="scientific">Diploscapter pachys</name>
    <dbReference type="NCBI Taxonomy" id="2018661"/>
    <lineage>
        <taxon>Eukaryota</taxon>
        <taxon>Metazoa</taxon>
        <taxon>Ecdysozoa</taxon>
        <taxon>Nematoda</taxon>
        <taxon>Chromadorea</taxon>
        <taxon>Rhabditida</taxon>
        <taxon>Rhabditina</taxon>
        <taxon>Rhabditomorpha</taxon>
        <taxon>Rhabditoidea</taxon>
        <taxon>Rhabditidae</taxon>
        <taxon>Diploscapter</taxon>
    </lineage>
</organism>
<reference evidence="2 3" key="1">
    <citation type="journal article" date="2017" name="Curr. Biol.">
        <title>Genome architecture and evolution of a unichromosomal asexual nematode.</title>
        <authorList>
            <person name="Fradin H."/>
            <person name="Zegar C."/>
            <person name="Gutwein M."/>
            <person name="Lucas J."/>
            <person name="Kovtun M."/>
            <person name="Corcoran D."/>
            <person name="Baugh L.R."/>
            <person name="Kiontke K."/>
            <person name="Gunsalus K."/>
            <person name="Fitch D.H."/>
            <person name="Piano F."/>
        </authorList>
    </citation>
    <scope>NUCLEOTIDE SEQUENCE [LARGE SCALE GENOMIC DNA]</scope>
    <source>
        <strain evidence="2">PF1309</strain>
    </source>
</reference>
<protein>
    <submittedName>
        <fullName evidence="2">Uncharacterized protein</fullName>
    </submittedName>
</protein>
<name>A0A2A2L0L2_9BILA</name>
<dbReference type="EMBL" id="LIAE01007386">
    <property type="protein sequence ID" value="PAV79643.1"/>
    <property type="molecule type" value="Genomic_DNA"/>
</dbReference>
<dbReference type="AlphaFoldDB" id="A0A2A2L0L2"/>
<dbReference type="Proteomes" id="UP000218231">
    <property type="component" value="Unassembled WGS sequence"/>
</dbReference>
<evidence type="ECO:0000313" key="3">
    <source>
        <dbReference type="Proteomes" id="UP000218231"/>
    </source>
</evidence>